<protein>
    <submittedName>
        <fullName evidence="3">Uncharacterized protein</fullName>
    </submittedName>
</protein>
<accession>A0A8S3V3V1</accession>
<keyword evidence="4" id="KW-1185">Reference proteome</keyword>
<keyword evidence="2" id="KW-0472">Membrane</keyword>
<gene>
    <name evidence="3" type="ORF">MEDL_61383</name>
</gene>
<evidence type="ECO:0000313" key="3">
    <source>
        <dbReference type="EMBL" id="CAG2249552.1"/>
    </source>
</evidence>
<feature type="transmembrane region" description="Helical" evidence="2">
    <location>
        <begin position="181"/>
        <end position="199"/>
    </location>
</feature>
<dbReference type="InterPro" id="IPR031155">
    <property type="entry name" value="DUR"/>
</dbReference>
<organism evidence="3 4">
    <name type="scientific">Mytilus edulis</name>
    <name type="common">Blue mussel</name>
    <dbReference type="NCBI Taxonomy" id="6550"/>
    <lineage>
        <taxon>Eukaryota</taxon>
        <taxon>Metazoa</taxon>
        <taxon>Spiralia</taxon>
        <taxon>Lophotrochozoa</taxon>
        <taxon>Mollusca</taxon>
        <taxon>Bivalvia</taxon>
        <taxon>Autobranchia</taxon>
        <taxon>Pteriomorphia</taxon>
        <taxon>Mytilida</taxon>
        <taxon>Mytiloidea</taxon>
        <taxon>Mytilidae</taxon>
        <taxon>Mytilinae</taxon>
        <taxon>Mytilus</taxon>
    </lineage>
</organism>
<dbReference type="GO" id="GO:0015204">
    <property type="term" value="F:urea transmembrane transporter activity"/>
    <property type="evidence" value="ECO:0007669"/>
    <property type="project" value="InterPro"/>
</dbReference>
<keyword evidence="2" id="KW-1133">Transmembrane helix</keyword>
<reference evidence="3" key="1">
    <citation type="submission" date="2021-03" db="EMBL/GenBank/DDBJ databases">
        <authorList>
            <person name="Bekaert M."/>
        </authorList>
    </citation>
    <scope>NUCLEOTIDE SEQUENCE</scope>
</reference>
<feature type="transmembrane region" description="Helical" evidence="2">
    <location>
        <begin position="295"/>
        <end position="322"/>
    </location>
</feature>
<evidence type="ECO:0000256" key="1">
    <source>
        <dbReference type="ARBA" id="ARBA00022448"/>
    </source>
</evidence>
<keyword evidence="1" id="KW-0813">Transport</keyword>
<comment type="caution">
    <text evidence="3">The sequence shown here is derived from an EMBL/GenBank/DDBJ whole genome shotgun (WGS) entry which is preliminary data.</text>
</comment>
<dbReference type="EMBL" id="CAJPWZ010002975">
    <property type="protein sequence ID" value="CAG2249552.1"/>
    <property type="molecule type" value="Genomic_DNA"/>
</dbReference>
<name>A0A8S3V3V1_MYTED</name>
<dbReference type="Proteomes" id="UP000683360">
    <property type="component" value="Unassembled WGS sequence"/>
</dbReference>
<evidence type="ECO:0000313" key="4">
    <source>
        <dbReference type="Proteomes" id="UP000683360"/>
    </source>
</evidence>
<proteinExistence type="predicted"/>
<keyword evidence="2" id="KW-0812">Transmembrane</keyword>
<sequence>MTSETSVITNEEDEPVRLERNYKNLRFAQRGLFDKRNKYGNFVTINQGTIQPSKLDDILKMYRQLFKKAIDMTDRTRILIAFDPKLWNQVCVKKKLELRPDGQYLLDNSQKFLNTGGDIFFYIKSDKKANADQILELLKTGLKDAGITCKDLSITKSNEYGNTLIINGSFREGLANLSDRAIMGFFCGSAATLTAASMYPNGLNDFLLNTVQDYSILAGTCFSFGVSLTGCLIISLFTHKIKNKHDEDMEWQKMYNIDNPLNPWELNFKEELEGLHFDTKPTFQQMSTTFRKAKITAYVGGFCSIFLFAILIPGIMATFTVMSETQFKVWVWFT</sequence>
<evidence type="ECO:0000256" key="2">
    <source>
        <dbReference type="SAM" id="Phobius"/>
    </source>
</evidence>
<dbReference type="PANTHER" id="PTHR46154">
    <property type="match status" value="1"/>
</dbReference>
<dbReference type="OrthoDB" id="5986972at2759"/>
<feature type="transmembrane region" description="Helical" evidence="2">
    <location>
        <begin position="214"/>
        <end position="237"/>
    </location>
</feature>
<dbReference type="AlphaFoldDB" id="A0A8S3V3V1"/>
<dbReference type="GO" id="GO:0005886">
    <property type="term" value="C:plasma membrane"/>
    <property type="evidence" value="ECO:0007669"/>
    <property type="project" value="TreeGrafter"/>
</dbReference>
<dbReference type="PANTHER" id="PTHR46154:SF4">
    <property type="entry name" value="UREA ACTIVE TRANSPORTER"/>
    <property type="match status" value="1"/>
</dbReference>